<dbReference type="Proteomes" id="UP000033865">
    <property type="component" value="Unassembled WGS sequence"/>
</dbReference>
<feature type="non-terminal residue" evidence="2">
    <location>
        <position position="79"/>
    </location>
</feature>
<keyword evidence="1" id="KW-0472">Membrane</keyword>
<evidence type="ECO:0008006" key="4">
    <source>
        <dbReference type="Google" id="ProtNLM"/>
    </source>
</evidence>
<reference evidence="2 3" key="1">
    <citation type="journal article" date="2015" name="Nature">
        <title>rRNA introns, odd ribosomes, and small enigmatic genomes across a large radiation of phyla.</title>
        <authorList>
            <person name="Brown C.T."/>
            <person name="Hug L.A."/>
            <person name="Thomas B.C."/>
            <person name="Sharon I."/>
            <person name="Castelle C.J."/>
            <person name="Singh A."/>
            <person name="Wilkins M.J."/>
            <person name="Williams K.H."/>
            <person name="Banfield J.F."/>
        </authorList>
    </citation>
    <scope>NUCLEOTIDE SEQUENCE [LARGE SCALE GENOMIC DNA]</scope>
</reference>
<dbReference type="EMBL" id="LCRN01000029">
    <property type="protein sequence ID" value="KKW36099.1"/>
    <property type="molecule type" value="Genomic_DNA"/>
</dbReference>
<feature type="transmembrane region" description="Helical" evidence="1">
    <location>
        <begin position="12"/>
        <end position="31"/>
    </location>
</feature>
<evidence type="ECO:0000256" key="1">
    <source>
        <dbReference type="SAM" id="Phobius"/>
    </source>
</evidence>
<name>A0A0G2ATG8_9BACT</name>
<comment type="caution">
    <text evidence="2">The sequence shown here is derived from an EMBL/GenBank/DDBJ whole genome shotgun (WGS) entry which is preliminary data.</text>
</comment>
<dbReference type="PATRIC" id="fig|1618986.3.peg.347"/>
<keyword evidence="1" id="KW-1133">Transmembrane helix</keyword>
<accession>A0A0G2ATG8</accession>
<evidence type="ECO:0000313" key="2">
    <source>
        <dbReference type="EMBL" id="KKW36099.1"/>
    </source>
</evidence>
<evidence type="ECO:0000313" key="3">
    <source>
        <dbReference type="Proteomes" id="UP000033865"/>
    </source>
</evidence>
<organism evidence="2 3">
    <name type="scientific">Candidatus Uhrbacteria bacterium GW2011_GWC2_53_7</name>
    <dbReference type="NCBI Taxonomy" id="1618986"/>
    <lineage>
        <taxon>Bacteria</taxon>
        <taxon>Candidatus Uhriibacteriota</taxon>
    </lineage>
</organism>
<protein>
    <recommendedName>
        <fullName evidence="4">DoxX family protein</fullName>
    </recommendedName>
</protein>
<sequence>MSYSLALRHIDAILRIGLGWIFLWAFLDKLFGFGLGTAPEKAWLAGGSPTSGFLANSPTGPFANAFNTLAGVAWVDWLF</sequence>
<keyword evidence="1" id="KW-0812">Transmembrane</keyword>
<proteinExistence type="predicted"/>
<gene>
    <name evidence="2" type="ORF">UY82_C0029G0006</name>
</gene>
<dbReference type="AlphaFoldDB" id="A0A0G2ATG8"/>